<feature type="signal peptide" evidence="1">
    <location>
        <begin position="1"/>
        <end position="19"/>
    </location>
</feature>
<proteinExistence type="predicted"/>
<evidence type="ECO:0000313" key="2">
    <source>
        <dbReference type="EMBL" id="ALU26241.1"/>
    </source>
</evidence>
<organism evidence="2 3">
    <name type="scientific">Myroides odoratimimus</name>
    <dbReference type="NCBI Taxonomy" id="76832"/>
    <lineage>
        <taxon>Bacteria</taxon>
        <taxon>Pseudomonadati</taxon>
        <taxon>Bacteroidota</taxon>
        <taxon>Flavobacteriia</taxon>
        <taxon>Flavobacteriales</taxon>
        <taxon>Flavobacteriaceae</taxon>
        <taxon>Myroides</taxon>
    </lineage>
</organism>
<accession>A0AAI8G500</accession>
<dbReference type="RefSeq" id="WP_058699304.1">
    <property type="nucleotide sequence ID" value="NZ_CP013690.1"/>
</dbReference>
<dbReference type="Proteomes" id="UP000069030">
    <property type="component" value="Chromosome"/>
</dbReference>
<dbReference type="AlphaFoldDB" id="A0AAI8G500"/>
<name>A0AAI8G500_9FLAO</name>
<feature type="chain" id="PRO_5042592047" description="Glutamine cyclotransferase" evidence="1">
    <location>
        <begin position="20"/>
        <end position="288"/>
    </location>
</feature>
<sequence length="288" mass="33725">MKKIFFCLIVALVGFLGYAQESSKTIDQKKETVVKDEPIVIKDTLRLKFQNNENVGKDQQFLGKDIYESTYLKEGDVFRKNTKYSGTSYKSKNFDSLTLIDITNPLELMLFYKEKKAFVLVNRELAERNVIELGVKFPTMETSFAGVSTKRNYWLVNERNRSVNLYNSVTYELHRVFTFPEEAKIKQYLTLAHMFFWVDEENILHGNDLVGKEVVTYNLETEYDLMQILEVDKLLYSYKDKLYFVDLKANKTSVLDTKEKSISGFFYGNQKLSIFDGQKINNYFIKLP</sequence>
<keyword evidence="1" id="KW-0732">Signal</keyword>
<dbReference type="KEGG" id="mod:AS202_08815"/>
<evidence type="ECO:0000256" key="1">
    <source>
        <dbReference type="SAM" id="SignalP"/>
    </source>
</evidence>
<gene>
    <name evidence="2" type="ORF">AS202_08815</name>
</gene>
<dbReference type="EMBL" id="CP013690">
    <property type="protein sequence ID" value="ALU26241.1"/>
    <property type="molecule type" value="Genomic_DNA"/>
</dbReference>
<protein>
    <recommendedName>
        <fullName evidence="4">Glutamine cyclotransferase</fullName>
    </recommendedName>
</protein>
<reference evidence="2 3" key="1">
    <citation type="journal article" date="2016" name="J. Zhejiang Univ. Sci. B">
        <title>Antibiotic resistance mechanisms of Myroides sp.</title>
        <authorList>
            <person name="Hu S."/>
            <person name="Yuan S."/>
            <person name="Qu H."/>
            <person name="Jiang T."/>
            <person name="Zhou Y."/>
            <person name="Wang M."/>
            <person name="Ming D."/>
        </authorList>
    </citation>
    <scope>NUCLEOTIDE SEQUENCE [LARGE SCALE GENOMIC DNA]</scope>
    <source>
        <strain evidence="2 3">PR63039</strain>
    </source>
</reference>
<evidence type="ECO:0000313" key="3">
    <source>
        <dbReference type="Proteomes" id="UP000069030"/>
    </source>
</evidence>
<evidence type="ECO:0008006" key="4">
    <source>
        <dbReference type="Google" id="ProtNLM"/>
    </source>
</evidence>